<feature type="transmembrane region" description="Helical" evidence="6">
    <location>
        <begin position="160"/>
        <end position="180"/>
    </location>
</feature>
<comment type="subcellular location">
    <subcellularLocation>
        <location evidence="1">Cell membrane</location>
        <topology evidence="1">Multi-pass membrane protein</topology>
    </subcellularLocation>
</comment>
<feature type="transmembrane region" description="Helical" evidence="6">
    <location>
        <begin position="428"/>
        <end position="450"/>
    </location>
</feature>
<feature type="transmembrane region" description="Helical" evidence="6">
    <location>
        <begin position="281"/>
        <end position="301"/>
    </location>
</feature>
<dbReference type="EMBL" id="JANIEX010000012">
    <property type="protein sequence ID" value="KAJ3576426.1"/>
    <property type="molecule type" value="Genomic_DNA"/>
</dbReference>
<evidence type="ECO:0000256" key="3">
    <source>
        <dbReference type="ARBA" id="ARBA00022692"/>
    </source>
</evidence>
<feature type="transmembrane region" description="Helical" evidence="6">
    <location>
        <begin position="456"/>
        <end position="473"/>
    </location>
</feature>
<feature type="transmembrane region" description="Helical" evidence="6">
    <location>
        <begin position="49"/>
        <end position="69"/>
    </location>
</feature>
<dbReference type="Pfam" id="PF13520">
    <property type="entry name" value="AA_permease_2"/>
    <property type="match status" value="1"/>
</dbReference>
<protein>
    <submittedName>
        <fullName evidence="7">Uncharacterized protein</fullName>
    </submittedName>
</protein>
<feature type="transmembrane region" description="Helical" evidence="6">
    <location>
        <begin position="187"/>
        <end position="210"/>
    </location>
</feature>
<proteinExistence type="predicted"/>
<dbReference type="GO" id="GO:0005886">
    <property type="term" value="C:plasma membrane"/>
    <property type="evidence" value="ECO:0007669"/>
    <property type="project" value="UniProtKB-SubCell"/>
</dbReference>
<evidence type="ECO:0000256" key="1">
    <source>
        <dbReference type="ARBA" id="ARBA00004651"/>
    </source>
</evidence>
<keyword evidence="3 6" id="KW-0812">Transmembrane</keyword>
<gene>
    <name evidence="7" type="ORF">NP233_g441</name>
</gene>
<evidence type="ECO:0000256" key="2">
    <source>
        <dbReference type="ARBA" id="ARBA00022475"/>
    </source>
</evidence>
<name>A0AAD5W5I3_9AGAR</name>
<dbReference type="InterPro" id="IPR002293">
    <property type="entry name" value="AA/rel_permease1"/>
</dbReference>
<keyword evidence="8" id="KW-1185">Reference proteome</keyword>
<feature type="transmembrane region" description="Helical" evidence="6">
    <location>
        <begin position="396"/>
        <end position="416"/>
    </location>
</feature>
<dbReference type="GO" id="GO:0022857">
    <property type="term" value="F:transmembrane transporter activity"/>
    <property type="evidence" value="ECO:0007669"/>
    <property type="project" value="InterPro"/>
</dbReference>
<accession>A0AAD5W5I3</accession>
<evidence type="ECO:0000256" key="4">
    <source>
        <dbReference type="ARBA" id="ARBA00022989"/>
    </source>
</evidence>
<dbReference type="PANTHER" id="PTHR42770:SF7">
    <property type="entry name" value="MEMBRANE PROTEIN"/>
    <property type="match status" value="1"/>
</dbReference>
<dbReference type="AlphaFoldDB" id="A0AAD5W5I3"/>
<dbReference type="PANTHER" id="PTHR42770">
    <property type="entry name" value="AMINO ACID TRANSPORTER-RELATED"/>
    <property type="match status" value="1"/>
</dbReference>
<feature type="transmembrane region" description="Helical" evidence="6">
    <location>
        <begin position="321"/>
        <end position="346"/>
    </location>
</feature>
<keyword evidence="2" id="KW-1003">Cell membrane</keyword>
<feature type="transmembrane region" description="Helical" evidence="6">
    <location>
        <begin position="75"/>
        <end position="96"/>
    </location>
</feature>
<dbReference type="Gene3D" id="1.20.1740.10">
    <property type="entry name" value="Amino acid/polyamine transporter I"/>
    <property type="match status" value="1"/>
</dbReference>
<evidence type="ECO:0000313" key="7">
    <source>
        <dbReference type="EMBL" id="KAJ3576426.1"/>
    </source>
</evidence>
<reference evidence="7" key="1">
    <citation type="submission" date="2022-07" db="EMBL/GenBank/DDBJ databases">
        <title>Genome Sequence of Leucocoprinus birnbaumii.</title>
        <authorList>
            <person name="Buettner E."/>
        </authorList>
    </citation>
    <scope>NUCLEOTIDE SEQUENCE</scope>
    <source>
        <strain evidence="7">VT141</strain>
    </source>
</reference>
<sequence>MSDSPRIKELRLAASFEFTGWGSKSRLSLSEEDTAAGQKDVEAIKAGKVLGQFTASAIAGNAVLGSVFYALPAVVAVGGIYSPICLFSAALVMFVWRPIMEELASALPISGGPFTYFLNVTSKPLTLASATLLLLDYGSTSVVSAATASAYLAGEVHLPFPYWVGAVIVILLFICISLSGIRDSARFALGVFSFHATTMVILIIISAVHWGKTGNDQLRENWRTGLQTSGIKPAEIIKQIYFGFALGMLELTGFECTPSYVASIKDKQFPRVLRNLHLPAILLNCIVMLLLLATIPLETILGGANVLSVLSEQVSGKWLRIWIVIDAIVVLCGGVLTGIVAACELFGQLAQIRAIPALYLRVLPATGAPYASILSFGGFCGLLYASAAGRLDVLSLMFSLVWMNVMNTFPLALLLLKHNRNRLRRDKDTSLMVIFAAFALIFVAIIGNLVVYPTTLEYFAAYFIGILMLFFIAKDKSQIIRRLHWIFSQIPFLARLNKLRGLTETVRNMRKQPVCILVKNQEIDQLCRMVLYVQRNEETSCIKVVHFIDDEKGIPADFESNARVLDEAFPELTMDLVLIPASFEPASVAALASKLQIPTALMFMGCPNPRFPYSITELGTRIIPT</sequence>
<evidence type="ECO:0000256" key="5">
    <source>
        <dbReference type="ARBA" id="ARBA00023136"/>
    </source>
</evidence>
<dbReference type="Proteomes" id="UP001213000">
    <property type="component" value="Unassembled WGS sequence"/>
</dbReference>
<keyword evidence="5 6" id="KW-0472">Membrane</keyword>
<evidence type="ECO:0000313" key="8">
    <source>
        <dbReference type="Proteomes" id="UP001213000"/>
    </source>
</evidence>
<keyword evidence="4 6" id="KW-1133">Transmembrane helix</keyword>
<comment type="caution">
    <text evidence="7">The sequence shown here is derived from an EMBL/GenBank/DDBJ whole genome shotgun (WGS) entry which is preliminary data.</text>
</comment>
<dbReference type="InterPro" id="IPR050367">
    <property type="entry name" value="APC_superfamily"/>
</dbReference>
<organism evidence="7 8">
    <name type="scientific">Leucocoprinus birnbaumii</name>
    <dbReference type="NCBI Taxonomy" id="56174"/>
    <lineage>
        <taxon>Eukaryota</taxon>
        <taxon>Fungi</taxon>
        <taxon>Dikarya</taxon>
        <taxon>Basidiomycota</taxon>
        <taxon>Agaricomycotina</taxon>
        <taxon>Agaricomycetes</taxon>
        <taxon>Agaricomycetidae</taxon>
        <taxon>Agaricales</taxon>
        <taxon>Agaricineae</taxon>
        <taxon>Agaricaceae</taxon>
        <taxon>Leucocoprinus</taxon>
    </lineage>
</organism>
<feature type="transmembrane region" description="Helical" evidence="6">
    <location>
        <begin position="240"/>
        <end position="261"/>
    </location>
</feature>
<feature type="transmembrane region" description="Helical" evidence="6">
    <location>
        <begin position="358"/>
        <end position="384"/>
    </location>
</feature>
<evidence type="ECO:0000256" key="6">
    <source>
        <dbReference type="SAM" id="Phobius"/>
    </source>
</evidence>